<reference evidence="1 2" key="1">
    <citation type="journal article" date="2018" name="Sci. Rep.">
        <title>Genomic signatures of local adaptation to the degree of environmental predictability in rotifers.</title>
        <authorList>
            <person name="Franch-Gras L."/>
            <person name="Hahn C."/>
            <person name="Garcia-Roger E.M."/>
            <person name="Carmona M.J."/>
            <person name="Serra M."/>
            <person name="Gomez A."/>
        </authorList>
    </citation>
    <scope>NUCLEOTIDE SEQUENCE [LARGE SCALE GENOMIC DNA]</scope>
    <source>
        <strain evidence="1">HYR1</strain>
    </source>
</reference>
<dbReference type="EMBL" id="REGN01005857">
    <property type="protein sequence ID" value="RNA11769.1"/>
    <property type="molecule type" value="Genomic_DNA"/>
</dbReference>
<gene>
    <name evidence="1" type="ORF">BpHYR1_024510</name>
</gene>
<keyword evidence="2" id="KW-1185">Reference proteome</keyword>
<evidence type="ECO:0000313" key="1">
    <source>
        <dbReference type="EMBL" id="RNA11769.1"/>
    </source>
</evidence>
<protein>
    <submittedName>
        <fullName evidence="1">Uncharacterized protein</fullName>
    </submittedName>
</protein>
<sequence length="86" mass="10268">MPDCSFTISKLAHHVNKEYCELTKTKRAEEFINFFEFLHEQILEFYELGEDEFFSSLIVFFEPTNKLDILGTNPDFEKKEKKNLSH</sequence>
<name>A0A3M7QKG8_BRAPC</name>
<accession>A0A3M7QKG8</accession>
<proteinExistence type="predicted"/>
<dbReference type="AlphaFoldDB" id="A0A3M7QKG8"/>
<organism evidence="1 2">
    <name type="scientific">Brachionus plicatilis</name>
    <name type="common">Marine rotifer</name>
    <name type="synonym">Brachionus muelleri</name>
    <dbReference type="NCBI Taxonomy" id="10195"/>
    <lineage>
        <taxon>Eukaryota</taxon>
        <taxon>Metazoa</taxon>
        <taxon>Spiralia</taxon>
        <taxon>Gnathifera</taxon>
        <taxon>Rotifera</taxon>
        <taxon>Eurotatoria</taxon>
        <taxon>Monogononta</taxon>
        <taxon>Pseudotrocha</taxon>
        <taxon>Ploima</taxon>
        <taxon>Brachionidae</taxon>
        <taxon>Brachionus</taxon>
    </lineage>
</organism>
<comment type="caution">
    <text evidence="1">The sequence shown here is derived from an EMBL/GenBank/DDBJ whole genome shotgun (WGS) entry which is preliminary data.</text>
</comment>
<evidence type="ECO:0000313" key="2">
    <source>
        <dbReference type="Proteomes" id="UP000276133"/>
    </source>
</evidence>
<dbReference type="Proteomes" id="UP000276133">
    <property type="component" value="Unassembled WGS sequence"/>
</dbReference>